<keyword evidence="17" id="KW-1185">Reference proteome</keyword>
<keyword evidence="13" id="KW-0812">Transmembrane</keyword>
<evidence type="ECO:0000256" key="10">
    <source>
        <dbReference type="ARBA" id="ARBA00023242"/>
    </source>
</evidence>
<reference evidence="16" key="1">
    <citation type="submission" date="2020-10" db="EMBL/GenBank/DDBJ databases">
        <authorList>
            <person name="Kikuchi T."/>
        </authorList>
    </citation>
    <scope>NUCLEOTIDE SEQUENCE</scope>
    <source>
        <strain evidence="16">NKZ352</strain>
    </source>
</reference>
<evidence type="ECO:0000256" key="4">
    <source>
        <dbReference type="ARBA" id="ARBA00022771"/>
    </source>
</evidence>
<feature type="domain" description="NR LBD" evidence="15">
    <location>
        <begin position="1036"/>
        <end position="1309"/>
    </location>
</feature>
<feature type="domain" description="Nuclear receptor" evidence="14">
    <location>
        <begin position="926"/>
        <end position="1001"/>
    </location>
</feature>
<evidence type="ECO:0000256" key="2">
    <source>
        <dbReference type="ARBA" id="ARBA00005993"/>
    </source>
</evidence>
<feature type="transmembrane region" description="Helical" evidence="13">
    <location>
        <begin position="199"/>
        <end position="220"/>
    </location>
</feature>
<gene>
    <name evidence="16" type="ORF">CAUJ_LOCUS8008</name>
</gene>
<comment type="function">
    <text evidence="11">Orphan nuclear receptor.</text>
</comment>
<feature type="region of interest" description="Disordered" evidence="12">
    <location>
        <begin position="790"/>
        <end position="832"/>
    </location>
</feature>
<dbReference type="InterPro" id="IPR035500">
    <property type="entry name" value="NHR-like_dom_sf"/>
</dbReference>
<dbReference type="InterPro" id="IPR049636">
    <property type="entry name" value="HNF4-like_DBD"/>
</dbReference>
<feature type="transmembrane region" description="Helical" evidence="13">
    <location>
        <begin position="598"/>
        <end position="617"/>
    </location>
</feature>
<feature type="transmembrane region" description="Helical" evidence="13">
    <location>
        <begin position="232"/>
        <end position="250"/>
    </location>
</feature>
<dbReference type="SUPFAM" id="SSF48508">
    <property type="entry name" value="Nuclear receptor ligand-binding domain"/>
    <property type="match status" value="1"/>
</dbReference>
<feature type="transmembrane region" description="Helical" evidence="13">
    <location>
        <begin position="81"/>
        <end position="103"/>
    </location>
</feature>
<dbReference type="GO" id="GO:0008270">
    <property type="term" value="F:zinc ion binding"/>
    <property type="evidence" value="ECO:0007669"/>
    <property type="project" value="UniProtKB-KW"/>
</dbReference>
<feature type="transmembrane region" description="Helical" evidence="13">
    <location>
        <begin position="451"/>
        <end position="473"/>
    </location>
</feature>
<keyword evidence="6" id="KW-0805">Transcription regulation</keyword>
<sequence>MFRMENDVHTLEGCSQKELFQVQAITILSLMLRNVGLPWVFLGRRFDKSISAFWCKFLVDLVFVVFPSMLTMTVWSSHLAIVVSILTVCVCTLLLFIICEAVFKTNRPSFKQIMNRIVDEHQHPTMFFTYARALSSVTICSAILAVDFSVFPRRFSKTEKYGHSLMDLGVSAVILQAGIGSSLKFYNRKSLPKTARYQWLSSSTLFLFMFGLARTIVLSVLNYHQNVTEYGVHWNFFFTLACVRVLYAILPCRYPFLNAILCLLFHQFILVGLGYERWIITDENKRTNLFEANAEGIVSLAGYLVIFYTGLSLGRFLANTGIRVKSWLQRCLHIALFIAVSYGLQKASEVFVGPPSRRVVNMTYIFSQFFVLMVGFIGCLIVHMFTLLAWSANLPQFTTGSNDDPFFNVEPCLTKSLNSNGLLFFLLANVMTGAVNGAVQNTLQTDDVTAMIILLSYIAFSTFTCSCMVEAMANETRGANETDVFGANCIGNPDVVACVRSGLIGVLGALTSLLCLVRIMKLHSMAPASHLRLLLYYLLTIHCIAGSFEWLVGWTSQLTLFLMYTRAVLLLIVCYFYLDVASQMMHWSSTAGKRLCFVALFLLFSYFTAFLIMGFLLSIEFNLDCKASFWIWFSAGECIIVQLMVGSFYLILRRMDRISAPSQIQNKQRFHVFILFWTFETATLVDLAYHIGIYILAANEKNCSQVFMHDQMRYSLLKGPYDLIEFVLPVWAILVVFRDSDKRRSDEDVDSEQRSSSSTDSLLSHPMTASRAVVLANIVTVRNWRRRYRPLTQSTPEERPVLPSHRRQSQQQNRGQGASSVQSPRLRSVSSAPMIRRVSVSRSIVSSPLYSIPEELQGSAPQANAAPQRSPNRSSIAIRGKTATPWMFPSTASSNIGYPLNVAGSPQMDDDDMEGDLEGVGGGAGDGQCMVCGDRSAGKHYGVMACYGCKGFFRRTIRSAQSYTCRFQEKCSIDKDQRNACRFCRFQRCITVGMEPDAIRPDRDVIGKQKNPRKKKMKRDDSLLPSPDCESASLSQEDVLLSLLNEVEMKASGGKPGASSLPIGISVVKQDPDFDVSTLFLNQFIRNEESFQIEYATGRTASVEQLIAALRRYVLSAVQWIESLFEIIQLDDITEKLALLKTIIGPFTVFSIATRTAQISDGDVLCLCNRSTVARQPARHLLDTNLVGNNLAGRIIDDLVFPTKKLSLTGPEMTILTALIVLDPDARGLSLQSSQAIAKLRDRVQNALFNMIRDNAPSLQTVTSRFGNLLLLFPPLAKLSSLIGENVQLARMFGIPLDPLLVELFADESSPEVICSSLQRQRSDVSTQTHGEAAADVEAEDILPSSSLVISGDVISPTGAKPDLDRVLQNEIPVDILGLLPLHDVSSTASALNPTAVNYNAFYFPTSLPGMQTSTGSVYPHAIPGVSGDYPSTLFSTNAALSQQAFSFI</sequence>
<evidence type="ECO:0000256" key="13">
    <source>
        <dbReference type="SAM" id="Phobius"/>
    </source>
</evidence>
<evidence type="ECO:0000256" key="9">
    <source>
        <dbReference type="ARBA" id="ARBA00023170"/>
    </source>
</evidence>
<comment type="subcellular location">
    <subcellularLocation>
        <location evidence="1">Nucleus</location>
    </subcellularLocation>
</comment>
<protein>
    <submittedName>
        <fullName evidence="16">Uncharacterized protein</fullName>
    </submittedName>
</protein>
<dbReference type="Pfam" id="PF00104">
    <property type="entry name" value="Hormone_recep"/>
    <property type="match status" value="1"/>
</dbReference>
<feature type="region of interest" description="Disordered" evidence="12">
    <location>
        <begin position="1000"/>
        <end position="1031"/>
    </location>
</feature>
<dbReference type="Pfam" id="PF06423">
    <property type="entry name" value="GWT1"/>
    <property type="match status" value="1"/>
</dbReference>
<name>A0A8S1H7Y1_9PELO</name>
<evidence type="ECO:0000313" key="16">
    <source>
        <dbReference type="EMBL" id="CAD6192089.1"/>
    </source>
</evidence>
<dbReference type="FunFam" id="3.30.50.10:FF:000030">
    <property type="entry name" value="Nuclear Hormone Receptor family"/>
    <property type="match status" value="1"/>
</dbReference>
<evidence type="ECO:0000313" key="17">
    <source>
        <dbReference type="Proteomes" id="UP000835052"/>
    </source>
</evidence>
<dbReference type="InterPro" id="IPR000536">
    <property type="entry name" value="Nucl_hrmn_rcpt_lig-bd"/>
</dbReference>
<dbReference type="PANTHER" id="PTHR47519">
    <property type="entry name" value="NUCLEAR HORMONE RECEPTOR FAMILY MEMBER NHR-31-RELATED"/>
    <property type="match status" value="1"/>
</dbReference>
<dbReference type="PROSITE" id="PS51843">
    <property type="entry name" value="NR_LBD"/>
    <property type="match status" value="1"/>
</dbReference>
<keyword evidence="4" id="KW-0863">Zinc-finger</keyword>
<dbReference type="GO" id="GO:0016020">
    <property type="term" value="C:membrane"/>
    <property type="evidence" value="ECO:0007669"/>
    <property type="project" value="InterPro"/>
</dbReference>
<dbReference type="InterPro" id="IPR052496">
    <property type="entry name" value="Orphan_Nuclear_Rcpt"/>
</dbReference>
<keyword evidence="13" id="KW-0472">Membrane</keyword>
<evidence type="ECO:0000256" key="7">
    <source>
        <dbReference type="ARBA" id="ARBA00023125"/>
    </source>
</evidence>
<dbReference type="SUPFAM" id="SSF57716">
    <property type="entry name" value="Glucocorticoid receptor-like (DNA-binding domain)"/>
    <property type="match status" value="1"/>
</dbReference>
<dbReference type="GO" id="GO:0000978">
    <property type="term" value="F:RNA polymerase II cis-regulatory region sequence-specific DNA binding"/>
    <property type="evidence" value="ECO:0007669"/>
    <property type="project" value="InterPro"/>
</dbReference>
<keyword evidence="10" id="KW-0539">Nucleus</keyword>
<evidence type="ECO:0000256" key="3">
    <source>
        <dbReference type="ARBA" id="ARBA00022723"/>
    </source>
</evidence>
<dbReference type="SMART" id="SM00399">
    <property type="entry name" value="ZnF_C4"/>
    <property type="match status" value="1"/>
</dbReference>
<keyword evidence="5" id="KW-0862">Zinc</keyword>
<dbReference type="Pfam" id="PF00105">
    <property type="entry name" value="zf-C4"/>
    <property type="match status" value="1"/>
</dbReference>
<accession>A0A8S1H7Y1</accession>
<feature type="transmembrane region" description="Helical" evidence="13">
    <location>
        <begin position="629"/>
        <end position="652"/>
    </location>
</feature>
<dbReference type="InterPro" id="IPR009447">
    <property type="entry name" value="PIGW/GWT1"/>
</dbReference>
<dbReference type="PANTHER" id="PTHR47519:SF5">
    <property type="entry name" value="NUCLEAR HORMONE RECEPTOR E75"/>
    <property type="match status" value="1"/>
</dbReference>
<dbReference type="SMART" id="SM00430">
    <property type="entry name" value="HOLI"/>
    <property type="match status" value="1"/>
</dbReference>
<evidence type="ECO:0000256" key="1">
    <source>
        <dbReference type="ARBA" id="ARBA00004123"/>
    </source>
</evidence>
<proteinExistence type="inferred from homology"/>
<feature type="compositionally biased region" description="Low complexity" evidence="12">
    <location>
        <begin position="809"/>
        <end position="820"/>
    </location>
</feature>
<feature type="compositionally biased region" description="Polar residues" evidence="12">
    <location>
        <begin position="821"/>
        <end position="831"/>
    </location>
</feature>
<evidence type="ECO:0000256" key="6">
    <source>
        <dbReference type="ARBA" id="ARBA00023015"/>
    </source>
</evidence>
<feature type="transmembrane region" description="Helical" evidence="13">
    <location>
        <begin position="257"/>
        <end position="280"/>
    </location>
</feature>
<dbReference type="GO" id="GO:0016746">
    <property type="term" value="F:acyltransferase activity"/>
    <property type="evidence" value="ECO:0007669"/>
    <property type="project" value="InterPro"/>
</dbReference>
<dbReference type="PRINTS" id="PR00047">
    <property type="entry name" value="STROIDFINGER"/>
</dbReference>
<feature type="transmembrane region" description="Helical" evidence="13">
    <location>
        <begin position="502"/>
        <end position="521"/>
    </location>
</feature>
<feature type="transmembrane region" description="Helical" evidence="13">
    <location>
        <begin position="672"/>
        <end position="697"/>
    </location>
</feature>
<dbReference type="Gene3D" id="1.10.565.10">
    <property type="entry name" value="Retinoid X Receptor"/>
    <property type="match status" value="1"/>
</dbReference>
<feature type="transmembrane region" description="Helical" evidence="13">
    <location>
        <begin position="20"/>
        <end position="41"/>
    </location>
</feature>
<keyword evidence="8" id="KW-0804">Transcription</keyword>
<organism evidence="16 17">
    <name type="scientific">Caenorhabditis auriculariae</name>
    <dbReference type="NCBI Taxonomy" id="2777116"/>
    <lineage>
        <taxon>Eukaryota</taxon>
        <taxon>Metazoa</taxon>
        <taxon>Ecdysozoa</taxon>
        <taxon>Nematoda</taxon>
        <taxon>Chromadorea</taxon>
        <taxon>Rhabditida</taxon>
        <taxon>Rhabditina</taxon>
        <taxon>Rhabditomorpha</taxon>
        <taxon>Rhabditoidea</taxon>
        <taxon>Rhabditidae</taxon>
        <taxon>Peloderinae</taxon>
        <taxon>Caenorhabditis</taxon>
    </lineage>
</organism>
<feature type="transmembrane region" description="Helical" evidence="13">
    <location>
        <begin position="364"/>
        <end position="390"/>
    </location>
</feature>
<evidence type="ECO:0000256" key="8">
    <source>
        <dbReference type="ARBA" id="ARBA00023163"/>
    </source>
</evidence>
<evidence type="ECO:0000256" key="5">
    <source>
        <dbReference type="ARBA" id="ARBA00022833"/>
    </source>
</evidence>
<feature type="transmembrane region" description="Helical" evidence="13">
    <location>
        <begin position="300"/>
        <end position="318"/>
    </location>
</feature>
<keyword evidence="3" id="KW-0479">Metal-binding</keyword>
<dbReference type="PROSITE" id="PS51030">
    <property type="entry name" value="NUCLEAR_REC_DBD_2"/>
    <property type="match status" value="1"/>
</dbReference>
<dbReference type="InterPro" id="IPR013088">
    <property type="entry name" value="Znf_NHR/GATA"/>
</dbReference>
<keyword evidence="7" id="KW-0238">DNA-binding</keyword>
<feature type="compositionally biased region" description="Low complexity" evidence="12">
    <location>
        <begin position="754"/>
        <end position="764"/>
    </location>
</feature>
<evidence type="ECO:0000256" key="12">
    <source>
        <dbReference type="SAM" id="MobiDB-lite"/>
    </source>
</evidence>
<feature type="transmembrane region" description="Helical" evidence="13">
    <location>
        <begin position="53"/>
        <end position="75"/>
    </location>
</feature>
<dbReference type="PROSITE" id="PS00031">
    <property type="entry name" value="NUCLEAR_REC_DBD_1"/>
    <property type="match status" value="1"/>
</dbReference>
<dbReference type="GO" id="GO:0005634">
    <property type="term" value="C:nucleus"/>
    <property type="evidence" value="ECO:0007669"/>
    <property type="project" value="UniProtKB-SubCell"/>
</dbReference>
<comment type="similarity">
    <text evidence="2">Belongs to the nuclear hormone receptor family.</text>
</comment>
<feature type="transmembrane region" description="Helical" evidence="13">
    <location>
        <begin position="168"/>
        <end position="187"/>
    </location>
</feature>
<feature type="transmembrane region" description="Helical" evidence="13">
    <location>
        <begin position="124"/>
        <end position="148"/>
    </location>
</feature>
<comment type="caution">
    <text evidence="16">The sequence shown here is derived from an EMBL/GenBank/DDBJ whole genome shotgun (WGS) entry which is preliminary data.</text>
</comment>
<keyword evidence="13" id="KW-1133">Transmembrane helix</keyword>
<evidence type="ECO:0000256" key="11">
    <source>
        <dbReference type="ARBA" id="ARBA00037512"/>
    </source>
</evidence>
<dbReference type="Gene3D" id="3.30.50.10">
    <property type="entry name" value="Erythroid Transcription Factor GATA-1, subunit A"/>
    <property type="match status" value="1"/>
</dbReference>
<dbReference type="EMBL" id="CAJGYM010000025">
    <property type="protein sequence ID" value="CAD6192089.1"/>
    <property type="molecule type" value="Genomic_DNA"/>
</dbReference>
<feature type="region of interest" description="Disordered" evidence="12">
    <location>
        <begin position="745"/>
        <end position="764"/>
    </location>
</feature>
<feature type="transmembrane region" description="Helical" evidence="13">
    <location>
        <begin position="421"/>
        <end position="439"/>
    </location>
</feature>
<dbReference type="CDD" id="cd06960">
    <property type="entry name" value="NR_DBD_HNF4A"/>
    <property type="match status" value="1"/>
</dbReference>
<dbReference type="Proteomes" id="UP000835052">
    <property type="component" value="Unassembled WGS sequence"/>
</dbReference>
<dbReference type="OrthoDB" id="5771769at2759"/>
<dbReference type="GO" id="GO:0006506">
    <property type="term" value="P:GPI anchor biosynthetic process"/>
    <property type="evidence" value="ECO:0007669"/>
    <property type="project" value="InterPro"/>
</dbReference>
<evidence type="ECO:0000259" key="15">
    <source>
        <dbReference type="PROSITE" id="PS51843"/>
    </source>
</evidence>
<feature type="transmembrane region" description="Helical" evidence="13">
    <location>
        <begin position="533"/>
        <end position="552"/>
    </location>
</feature>
<feature type="transmembrane region" description="Helical" evidence="13">
    <location>
        <begin position="558"/>
        <end position="578"/>
    </location>
</feature>
<dbReference type="InterPro" id="IPR001628">
    <property type="entry name" value="Znf_hrmn_rcpt"/>
</dbReference>
<dbReference type="GO" id="GO:0003700">
    <property type="term" value="F:DNA-binding transcription factor activity"/>
    <property type="evidence" value="ECO:0007669"/>
    <property type="project" value="InterPro"/>
</dbReference>
<keyword evidence="9" id="KW-0675">Receptor</keyword>
<evidence type="ECO:0000259" key="14">
    <source>
        <dbReference type="PROSITE" id="PS51030"/>
    </source>
</evidence>